<evidence type="ECO:0000256" key="1">
    <source>
        <dbReference type="PROSITE-ProRule" id="PRU00325"/>
    </source>
</evidence>
<gene>
    <name evidence="3" type="ORF">llap_16211</name>
</gene>
<dbReference type="InterPro" id="IPR048326">
    <property type="entry name" value="ZSWIM1-3_helical"/>
</dbReference>
<dbReference type="GO" id="GO:0008270">
    <property type="term" value="F:zinc ion binding"/>
    <property type="evidence" value="ECO:0007669"/>
    <property type="project" value="UniProtKB-KW"/>
</dbReference>
<reference evidence="4" key="2">
    <citation type="submission" date="2017-12" db="EMBL/GenBank/DDBJ databases">
        <title>Genome sequence of the Bar-tailed Godwit (Limosa lapponica baueri).</title>
        <authorList>
            <person name="Lima N.C.B."/>
            <person name="Parody-Merino A.M."/>
            <person name="Battley P.F."/>
            <person name="Fidler A.E."/>
            <person name="Prosdocimi F."/>
        </authorList>
    </citation>
    <scope>NUCLEOTIDE SEQUENCE [LARGE SCALE GENOMIC DNA]</scope>
</reference>
<dbReference type="InterPro" id="IPR048325">
    <property type="entry name" value="ZSWIM3_N"/>
</dbReference>
<dbReference type="PANTHER" id="PTHR31569">
    <property type="entry name" value="SWIM-TYPE DOMAIN-CONTAINING PROTEIN"/>
    <property type="match status" value="1"/>
</dbReference>
<dbReference type="Proteomes" id="UP000233556">
    <property type="component" value="Unassembled WGS sequence"/>
</dbReference>
<dbReference type="OrthoDB" id="124789at2759"/>
<feature type="domain" description="SWIM-type" evidence="2">
    <location>
        <begin position="547"/>
        <end position="586"/>
    </location>
</feature>
<dbReference type="Pfam" id="PF21599">
    <property type="entry name" value="ZSWIM3_N"/>
    <property type="match status" value="1"/>
</dbReference>
<sequence>MAGTGPAMELGSSFRSYEDFRKRFRAYELAQGCRYSLQSCVSVRCYNRQHGTAVRQDVMFMQVKFGCGRTQTYTKKRKKHPDLCPAYFVLQYKEDIDRLVISELNNVHVHADPVLSLIRAAAVTANAVACSSPAARLCEEQQLCGTNSVAVADKDSQVVVVGQLVNRVTALYEAPMIPEAAKENISALVRVAEVMKTFLRVDRGSLASVSTDSNHGLDRLSFQTSKMNSSFVQFHKSLLLHRALGKEGCVLYAFIAESKERVGKVVHLSLLKEDTGHRFRKMLTVFKEFNPEWRKVQVVFVDVFFCHKAILQELFPSAQVLLSVYHTVQLLKKNVKEATTSSFFKQKLRLALRKVMFAPSAANRDALSQMAKYVISPELYDYLQANWFTCEPLWCMHADKGLQFCSTHMASLDLITHRISSLFGQQLSLEVSVLHFMQCADCLDSKGWESPNWGFLSTEDGQSGLWEKPNACTGAAAEPDPSPPAAKLQVTEIPEGNSEEEINQRTEECIKQSLRDICTEPAAKLCLSEFAVVQKSVQLIGTREDAFSIQVLEDAHTVDVRGCTCHFNQVFRLPCRHILAVLNSDRKTLQPEMLSSQWQKGSDAHRAGQDSPDGVLEVLKSSWNESLDKSLLVSFLTAEISRLLTHCSGEEFERRYRTLRELADSWIGPYIKPATGMAGKPAAIPASQGMRGLEEGRVLTPGAGEPGLGSPLQLVRQDSWTLRQVTVTGSVVTGTCLSNGCC</sequence>
<dbReference type="Pfam" id="PF21600">
    <property type="entry name" value="ZSWIM1-3_helical"/>
    <property type="match status" value="1"/>
</dbReference>
<evidence type="ECO:0000259" key="2">
    <source>
        <dbReference type="PROSITE" id="PS50966"/>
    </source>
</evidence>
<dbReference type="Pfam" id="PF21056">
    <property type="entry name" value="ZSWIM1-3_RNaseH-like"/>
    <property type="match status" value="1"/>
</dbReference>
<dbReference type="InterPro" id="IPR045563">
    <property type="entry name" value="ZSWIM1/3_C"/>
</dbReference>
<dbReference type="AlphaFoldDB" id="A0A2I0TI67"/>
<dbReference type="PROSITE" id="PS50966">
    <property type="entry name" value="ZF_SWIM"/>
    <property type="match status" value="1"/>
</dbReference>
<dbReference type="InterPro" id="IPR007527">
    <property type="entry name" value="Znf_SWIM"/>
</dbReference>
<proteinExistence type="predicted"/>
<accession>A0A2I0TI67</accession>
<keyword evidence="1" id="KW-0863">Zinc-finger</keyword>
<name>A0A2I0TI67_LIMLA</name>
<reference evidence="4" key="1">
    <citation type="submission" date="2017-11" db="EMBL/GenBank/DDBJ databases">
        <authorList>
            <person name="Lima N.C."/>
            <person name="Parody-Merino A.M."/>
            <person name="Battley P.F."/>
            <person name="Fidler A.E."/>
            <person name="Prosdocimi F."/>
        </authorList>
    </citation>
    <scope>NUCLEOTIDE SEQUENCE [LARGE SCALE GENOMIC DNA]</scope>
</reference>
<keyword evidence="1" id="KW-0479">Metal-binding</keyword>
<dbReference type="InterPro" id="IPR048324">
    <property type="entry name" value="ZSWIM1-3_RNaseH-like"/>
</dbReference>
<dbReference type="EMBL" id="KZ510042">
    <property type="protein sequence ID" value="PKU33481.1"/>
    <property type="molecule type" value="Genomic_DNA"/>
</dbReference>
<evidence type="ECO:0000313" key="3">
    <source>
        <dbReference type="EMBL" id="PKU33481.1"/>
    </source>
</evidence>
<organism evidence="3 4">
    <name type="scientific">Limosa lapponica baueri</name>
    <dbReference type="NCBI Taxonomy" id="1758121"/>
    <lineage>
        <taxon>Eukaryota</taxon>
        <taxon>Metazoa</taxon>
        <taxon>Chordata</taxon>
        <taxon>Craniata</taxon>
        <taxon>Vertebrata</taxon>
        <taxon>Euteleostomi</taxon>
        <taxon>Archelosauria</taxon>
        <taxon>Archosauria</taxon>
        <taxon>Dinosauria</taxon>
        <taxon>Saurischia</taxon>
        <taxon>Theropoda</taxon>
        <taxon>Coelurosauria</taxon>
        <taxon>Aves</taxon>
        <taxon>Neognathae</taxon>
        <taxon>Neoaves</taxon>
        <taxon>Charadriiformes</taxon>
        <taxon>Scolopacidae</taxon>
        <taxon>Limosa</taxon>
    </lineage>
</organism>
<protein>
    <recommendedName>
        <fullName evidence="2">SWIM-type domain-containing protein</fullName>
    </recommendedName>
</protein>
<dbReference type="PANTHER" id="PTHR31569:SF3">
    <property type="entry name" value="ZINC FINGER SWIM DOMAIN-CONTAINING PROTEIN 3"/>
    <property type="match status" value="1"/>
</dbReference>
<dbReference type="InterPro" id="IPR052579">
    <property type="entry name" value="Zinc_finger_SWIM"/>
</dbReference>
<keyword evidence="1" id="KW-0862">Zinc</keyword>
<evidence type="ECO:0000313" key="4">
    <source>
        <dbReference type="Proteomes" id="UP000233556"/>
    </source>
</evidence>
<dbReference type="Pfam" id="PF19286">
    <property type="entry name" value="ZSWIM1-3_C"/>
    <property type="match status" value="1"/>
</dbReference>
<dbReference type="Pfam" id="PF04434">
    <property type="entry name" value="SWIM"/>
    <property type="match status" value="1"/>
</dbReference>
<keyword evidence="4" id="KW-1185">Reference proteome</keyword>